<dbReference type="PANTHER" id="PTHR10091:SF49">
    <property type="entry name" value="ALDOSE 1-EPIMERASE"/>
    <property type="match status" value="1"/>
</dbReference>
<dbReference type="GO" id="GO:0033499">
    <property type="term" value="P:galactose catabolic process via UDP-galactose, Leloir pathway"/>
    <property type="evidence" value="ECO:0007669"/>
    <property type="project" value="TreeGrafter"/>
</dbReference>
<gene>
    <name evidence="1" type="ORF">HHK36_014841</name>
</gene>
<proteinExistence type="predicted"/>
<dbReference type="Gene3D" id="2.70.98.10">
    <property type="match status" value="1"/>
</dbReference>
<evidence type="ECO:0000313" key="2">
    <source>
        <dbReference type="Proteomes" id="UP000655225"/>
    </source>
</evidence>
<keyword evidence="2" id="KW-1185">Reference proteome</keyword>
<dbReference type="EMBL" id="JABCRI010000010">
    <property type="protein sequence ID" value="KAF8398976.1"/>
    <property type="molecule type" value="Genomic_DNA"/>
</dbReference>
<dbReference type="InterPro" id="IPR011013">
    <property type="entry name" value="Gal_mutarotase_sf_dom"/>
</dbReference>
<dbReference type="InterPro" id="IPR014718">
    <property type="entry name" value="GH-type_carb-bd"/>
</dbReference>
<protein>
    <submittedName>
        <fullName evidence="1">Uncharacterized protein</fullName>
    </submittedName>
</protein>
<reference evidence="1 2" key="1">
    <citation type="submission" date="2020-04" db="EMBL/GenBank/DDBJ databases">
        <title>Plant Genome Project.</title>
        <authorList>
            <person name="Zhang R.-G."/>
        </authorList>
    </citation>
    <scope>NUCLEOTIDE SEQUENCE [LARGE SCALE GENOMIC DNA]</scope>
    <source>
        <strain evidence="1">YNK0</strain>
        <tissue evidence="1">Leaf</tissue>
    </source>
</reference>
<organism evidence="1 2">
    <name type="scientific">Tetracentron sinense</name>
    <name type="common">Spur-leaf</name>
    <dbReference type="NCBI Taxonomy" id="13715"/>
    <lineage>
        <taxon>Eukaryota</taxon>
        <taxon>Viridiplantae</taxon>
        <taxon>Streptophyta</taxon>
        <taxon>Embryophyta</taxon>
        <taxon>Tracheophyta</taxon>
        <taxon>Spermatophyta</taxon>
        <taxon>Magnoliopsida</taxon>
        <taxon>Trochodendrales</taxon>
        <taxon>Trochodendraceae</taxon>
        <taxon>Tetracentron</taxon>
    </lineage>
</organism>
<evidence type="ECO:0000313" key="1">
    <source>
        <dbReference type="EMBL" id="KAF8398976.1"/>
    </source>
</evidence>
<sequence length="153" mass="17111">MYENCKIVICDLDLTTFHQLPAKEASASTAPSTMSLNIPLKGMSPPWMGIGFSKFSSKHWDWLSHPFSDGDDVRGGSLSRYYGGHKGFNKVVWEVAERKDGENPSITFKYHSHNGEEGFLGDVLVRATYTFTSSTTMRLDMEAMPENKPLQLA</sequence>
<dbReference type="GO" id="GO:0004034">
    <property type="term" value="F:aldose 1-epimerase activity"/>
    <property type="evidence" value="ECO:0007669"/>
    <property type="project" value="TreeGrafter"/>
</dbReference>
<comment type="caution">
    <text evidence="1">The sequence shown here is derived from an EMBL/GenBank/DDBJ whole genome shotgun (WGS) entry which is preliminary data.</text>
</comment>
<dbReference type="GO" id="GO:0030246">
    <property type="term" value="F:carbohydrate binding"/>
    <property type="evidence" value="ECO:0007669"/>
    <property type="project" value="InterPro"/>
</dbReference>
<dbReference type="Pfam" id="PF01263">
    <property type="entry name" value="Aldose_epim"/>
    <property type="match status" value="1"/>
</dbReference>
<dbReference type="SUPFAM" id="SSF74650">
    <property type="entry name" value="Galactose mutarotase-like"/>
    <property type="match status" value="1"/>
</dbReference>
<dbReference type="PANTHER" id="PTHR10091">
    <property type="entry name" value="ALDOSE-1-EPIMERASE"/>
    <property type="match status" value="1"/>
</dbReference>
<dbReference type="AlphaFoldDB" id="A0A834Z877"/>
<dbReference type="OrthoDB" id="274691at2759"/>
<name>A0A834Z877_TETSI</name>
<accession>A0A834Z877</accession>
<dbReference type="InterPro" id="IPR008183">
    <property type="entry name" value="Aldose_1/G6P_1-epimerase"/>
</dbReference>
<dbReference type="GO" id="GO:0006006">
    <property type="term" value="P:glucose metabolic process"/>
    <property type="evidence" value="ECO:0007669"/>
    <property type="project" value="TreeGrafter"/>
</dbReference>
<dbReference type="Proteomes" id="UP000655225">
    <property type="component" value="Unassembled WGS sequence"/>
</dbReference>